<evidence type="ECO:0000313" key="3">
    <source>
        <dbReference type="EMBL" id="CAD9809652.1"/>
    </source>
</evidence>
<dbReference type="InterPro" id="IPR021466">
    <property type="entry name" value="Put_rhamnosyl_transferase"/>
</dbReference>
<feature type="region of interest" description="Disordered" evidence="1">
    <location>
        <begin position="128"/>
        <end position="354"/>
    </location>
</feature>
<reference evidence="3" key="1">
    <citation type="submission" date="2021-01" db="EMBL/GenBank/DDBJ databases">
        <authorList>
            <person name="Corre E."/>
            <person name="Pelletier E."/>
            <person name="Niang G."/>
            <person name="Scheremetjew M."/>
            <person name="Finn R."/>
            <person name="Kale V."/>
            <person name="Holt S."/>
            <person name="Cochrane G."/>
            <person name="Meng A."/>
            <person name="Brown T."/>
            <person name="Cohen L."/>
        </authorList>
    </citation>
    <scope>NUCLEOTIDE SEQUENCE</scope>
    <source>
        <strain evidence="3">CCMP2084</strain>
    </source>
</reference>
<organism evidence="3">
    <name type="scientific">Attheya septentrionalis</name>
    <dbReference type="NCBI Taxonomy" id="420275"/>
    <lineage>
        <taxon>Eukaryota</taxon>
        <taxon>Sar</taxon>
        <taxon>Stramenopiles</taxon>
        <taxon>Ochrophyta</taxon>
        <taxon>Bacillariophyta</taxon>
        <taxon>Coscinodiscophyceae</taxon>
        <taxon>Chaetocerotophycidae</taxon>
        <taxon>Chaetocerotales</taxon>
        <taxon>Attheyaceae</taxon>
        <taxon>Attheya</taxon>
    </lineage>
</organism>
<feature type="compositionally biased region" description="Basic and acidic residues" evidence="1">
    <location>
        <begin position="138"/>
        <end position="158"/>
    </location>
</feature>
<feature type="compositionally biased region" description="Polar residues" evidence="1">
    <location>
        <begin position="264"/>
        <end position="275"/>
    </location>
</feature>
<dbReference type="EMBL" id="HBHQ01002330">
    <property type="protein sequence ID" value="CAD9809652.1"/>
    <property type="molecule type" value="Transcribed_RNA"/>
</dbReference>
<keyword evidence="2" id="KW-0472">Membrane</keyword>
<gene>
    <name evidence="3" type="ORF">ASEP1449_LOCUS1475</name>
</gene>
<dbReference type="Pfam" id="PF11316">
    <property type="entry name" value="Rhamno_transf"/>
    <property type="match status" value="1"/>
</dbReference>
<feature type="transmembrane region" description="Helical" evidence="2">
    <location>
        <begin position="59"/>
        <end position="80"/>
    </location>
</feature>
<keyword evidence="2" id="KW-0812">Transmembrane</keyword>
<feature type="compositionally biased region" description="Basic and acidic residues" evidence="1">
    <location>
        <begin position="276"/>
        <end position="290"/>
    </location>
</feature>
<protein>
    <submittedName>
        <fullName evidence="3">Uncharacterized protein</fullName>
    </submittedName>
</protein>
<evidence type="ECO:0000256" key="1">
    <source>
        <dbReference type="SAM" id="MobiDB-lite"/>
    </source>
</evidence>
<feature type="compositionally biased region" description="Basic and acidic residues" evidence="1">
    <location>
        <begin position="243"/>
        <end position="252"/>
    </location>
</feature>
<evidence type="ECO:0000256" key="2">
    <source>
        <dbReference type="SAM" id="Phobius"/>
    </source>
</evidence>
<feature type="compositionally biased region" description="Polar residues" evidence="1">
    <location>
        <begin position="128"/>
        <end position="137"/>
    </location>
</feature>
<keyword evidence="2" id="KW-1133">Transmembrane helix</keyword>
<feature type="compositionally biased region" description="Basic and acidic residues" evidence="1">
    <location>
        <begin position="300"/>
        <end position="336"/>
    </location>
</feature>
<feature type="compositionally biased region" description="Basic and acidic residues" evidence="1">
    <location>
        <begin position="178"/>
        <end position="217"/>
    </location>
</feature>
<dbReference type="AlphaFoldDB" id="A0A7S2XJH1"/>
<name>A0A7S2XJH1_9STRA</name>
<accession>A0A7S2XJH1</accession>
<sequence length="747" mass="83781">MRRRSSNWLCKMGLQDDVEMATGTKFKDHPLVKKCSASPLSLSSSEHNAPARRSRKKMYMLLFGVCPFCIILLFTDLFSLNNLGFIRVVRGNISSHSNDEIDDKGMDLIAILIPNSTDSVIQSNTVAAVTSQEGTTKNAHEERDSIETEVKSKKKEYQETTPTEADPSPELPVPSIMNEEKETKETKETSEEENHSKDDKDLNSEAPKSAEKEKKSASPDIIELGEEKIEQGTEKTPPPGGSEKADGSKDESTAEETPLEPQVPTKNDSTNAKNTNAKEKPAKSKEEEAPPAKVTESETGDIKSKTTKDKNKPSKEVPKKKDDSKLKTGTDKEDPTKSTSLAKSSSSSPHYVNVTQSSLNPSVVHIIQTSFMQRQPNLVNLAAARLELFRVFCLPSMVYQTSKNFIWIIRTDPDLDSNIRDRLIEMIKPYPKFFLLSSNENPFGFRYSSRIEKTISDGKQILSGDIDVLKKAHNLAQTSIVLETSLDSDDGLHLDFCNRIQEQAKLYLATPERQESSIRERALRTTTRFHEDGRQLKSKTREEQIIVEDARWMVWCAHAHLEWHPDFPFRADDTAFASSRGYIVGSIASNCVTAGLTTGYGVRTPRSAVPWGKDHEVHEKVLECAPDKNPSERQVNCLRRLQHLYPMAIVSRTIAASAGMERIVTNKNGAYVKAPHEKYLQDKIWITSRRTMHIRRDDCEQLKHYFQTHSAAIAADNLSASCKNDSSCTSYTKDVLQGLAQQKKDQT</sequence>
<proteinExistence type="predicted"/>
<feature type="compositionally biased region" description="Low complexity" evidence="1">
    <location>
        <begin position="337"/>
        <end position="348"/>
    </location>
</feature>